<sequence>RADLFNGKRGHTSTGVRRLMSLPRQCIFGGSRQFAQPRKDNGGARGVVCEKVYSGLFHMLSRLLSGVVGVRVLMPCSLVEIAGEAFRVPRQCLPSTREARMNVAVL</sequence>
<evidence type="ECO:0000313" key="1">
    <source>
        <dbReference type="EMBL" id="JAP87285.1"/>
    </source>
</evidence>
<feature type="non-terminal residue" evidence="1">
    <location>
        <position position="1"/>
    </location>
</feature>
<dbReference type="EMBL" id="GEDV01001272">
    <property type="protein sequence ID" value="JAP87285.1"/>
    <property type="molecule type" value="Transcribed_RNA"/>
</dbReference>
<accession>A0A131Z910</accession>
<reference evidence="1" key="1">
    <citation type="journal article" date="2016" name="Ticks Tick Borne Dis.">
        <title>De novo assembly and annotation of the salivary gland transcriptome of Rhipicephalus appendiculatus male and female ticks during blood feeding.</title>
        <authorList>
            <person name="de Castro M.H."/>
            <person name="de Klerk D."/>
            <person name="Pienaar R."/>
            <person name="Latif A.A."/>
            <person name="Rees D.J."/>
            <person name="Mans B.J."/>
        </authorList>
    </citation>
    <scope>NUCLEOTIDE SEQUENCE</scope>
    <source>
        <tissue evidence="1">Salivary glands</tissue>
    </source>
</reference>
<proteinExistence type="predicted"/>
<dbReference type="AlphaFoldDB" id="A0A131Z910"/>
<name>A0A131Z910_RHIAP</name>
<protein>
    <submittedName>
        <fullName evidence="1">Uncharacterized protein</fullName>
    </submittedName>
</protein>
<organism evidence="1">
    <name type="scientific">Rhipicephalus appendiculatus</name>
    <name type="common">Brown ear tick</name>
    <dbReference type="NCBI Taxonomy" id="34631"/>
    <lineage>
        <taxon>Eukaryota</taxon>
        <taxon>Metazoa</taxon>
        <taxon>Ecdysozoa</taxon>
        <taxon>Arthropoda</taxon>
        <taxon>Chelicerata</taxon>
        <taxon>Arachnida</taxon>
        <taxon>Acari</taxon>
        <taxon>Parasitiformes</taxon>
        <taxon>Ixodida</taxon>
        <taxon>Ixodoidea</taxon>
        <taxon>Ixodidae</taxon>
        <taxon>Rhipicephalinae</taxon>
        <taxon>Rhipicephalus</taxon>
        <taxon>Rhipicephalus</taxon>
    </lineage>
</organism>